<gene>
    <name evidence="1" type="ORF">NIES3804_11090</name>
</gene>
<proteinExistence type="predicted"/>
<organism evidence="1 2">
    <name type="scientific">Microcystis aeruginosa NIES-3804</name>
    <dbReference type="NCBI Taxonomy" id="2517783"/>
    <lineage>
        <taxon>Bacteria</taxon>
        <taxon>Bacillati</taxon>
        <taxon>Cyanobacteriota</taxon>
        <taxon>Cyanophyceae</taxon>
        <taxon>Oscillatoriophycideae</taxon>
        <taxon>Chroococcales</taxon>
        <taxon>Microcystaceae</taxon>
        <taxon>Microcystis</taxon>
    </lineage>
</organism>
<dbReference type="RefSeq" id="WP_174237728.1">
    <property type="nucleotide sequence ID" value="NZ_BJCI01000013.1"/>
</dbReference>
<sequence>MNAPYKISDRIHRFNECAWCVPQKSIAGAVEVALGNAPYKISVLLRSAFGIALN</sequence>
<accession>A0A6H9GH10</accession>
<evidence type="ECO:0000313" key="2">
    <source>
        <dbReference type="Proteomes" id="UP000435041"/>
    </source>
</evidence>
<evidence type="ECO:0000313" key="1">
    <source>
        <dbReference type="EMBL" id="GCL49554.1"/>
    </source>
</evidence>
<name>A0A6H9GH10_MICAE</name>
<dbReference type="EMBL" id="BJCI01000013">
    <property type="protein sequence ID" value="GCL49554.1"/>
    <property type="molecule type" value="Genomic_DNA"/>
</dbReference>
<protein>
    <submittedName>
        <fullName evidence="1">Uncharacterized protein</fullName>
    </submittedName>
</protein>
<dbReference type="Proteomes" id="UP000435041">
    <property type="component" value="Unassembled WGS sequence"/>
</dbReference>
<dbReference type="AlphaFoldDB" id="A0A6H9GH10"/>
<reference evidence="1 2" key="1">
    <citation type="submission" date="2019-02" db="EMBL/GenBank/DDBJ databases">
        <title>Draft genome sequence of Arthrospira platensis NIES-3804.</title>
        <authorList>
            <person name="Yamaguchi H."/>
            <person name="Suzuki S."/>
            <person name="Kawachi M."/>
        </authorList>
    </citation>
    <scope>NUCLEOTIDE SEQUENCE [LARGE SCALE GENOMIC DNA]</scope>
    <source>
        <strain evidence="1 2">NIES-3804</strain>
    </source>
</reference>
<comment type="caution">
    <text evidence="1">The sequence shown here is derived from an EMBL/GenBank/DDBJ whole genome shotgun (WGS) entry which is preliminary data.</text>
</comment>